<evidence type="ECO:0000313" key="4">
    <source>
        <dbReference type="Proteomes" id="UP001501176"/>
    </source>
</evidence>
<dbReference type="Gene3D" id="1.10.10.60">
    <property type="entry name" value="Homeodomain-like"/>
    <property type="match status" value="1"/>
</dbReference>
<proteinExistence type="predicted"/>
<protein>
    <recommendedName>
        <fullName evidence="2">Resolvase HTH domain-containing protein</fullName>
    </recommendedName>
</protein>
<dbReference type="Proteomes" id="UP001501176">
    <property type="component" value="Unassembled WGS sequence"/>
</dbReference>
<dbReference type="Pfam" id="PF02796">
    <property type="entry name" value="HTH_7"/>
    <property type="match status" value="1"/>
</dbReference>
<dbReference type="EMBL" id="BAAAFN010000020">
    <property type="protein sequence ID" value="GAA0237494.1"/>
    <property type="molecule type" value="Genomic_DNA"/>
</dbReference>
<accession>A0ABN0U3M2</accession>
<evidence type="ECO:0000256" key="1">
    <source>
        <dbReference type="SAM" id="MobiDB-lite"/>
    </source>
</evidence>
<dbReference type="InterPro" id="IPR006120">
    <property type="entry name" value="Resolvase_HTH_dom"/>
</dbReference>
<evidence type="ECO:0000259" key="2">
    <source>
        <dbReference type="Pfam" id="PF02796"/>
    </source>
</evidence>
<feature type="region of interest" description="Disordered" evidence="1">
    <location>
        <begin position="20"/>
        <end position="51"/>
    </location>
</feature>
<reference evidence="3 4" key="1">
    <citation type="journal article" date="2019" name="Int. J. Syst. Evol. Microbiol.">
        <title>The Global Catalogue of Microorganisms (GCM) 10K type strain sequencing project: providing services to taxonomists for standard genome sequencing and annotation.</title>
        <authorList>
            <consortium name="The Broad Institute Genomics Platform"/>
            <consortium name="The Broad Institute Genome Sequencing Center for Infectious Disease"/>
            <person name="Wu L."/>
            <person name="Ma J."/>
        </authorList>
    </citation>
    <scope>NUCLEOTIDE SEQUENCE [LARGE SCALE GENOMIC DNA]</scope>
    <source>
        <strain evidence="3 4">JCM 16240</strain>
    </source>
</reference>
<gene>
    <name evidence="3" type="ORF">GCM10009125_27980</name>
</gene>
<feature type="domain" description="Resolvase HTH" evidence="2">
    <location>
        <begin position="45"/>
        <end position="86"/>
    </location>
</feature>
<name>A0ABN0U3M2_9BURK</name>
<comment type="caution">
    <text evidence="3">The sequence shown here is derived from an EMBL/GenBank/DDBJ whole genome shotgun (WGS) entry which is preliminary data.</text>
</comment>
<dbReference type="RefSeq" id="WP_343822095.1">
    <property type="nucleotide sequence ID" value="NZ_BAAAFN010000020.1"/>
</dbReference>
<organism evidence="3 4">
    <name type="scientific">Castellaniella daejeonensis</name>
    <dbReference type="NCBI Taxonomy" id="659013"/>
    <lineage>
        <taxon>Bacteria</taxon>
        <taxon>Pseudomonadati</taxon>
        <taxon>Pseudomonadota</taxon>
        <taxon>Betaproteobacteria</taxon>
        <taxon>Burkholderiales</taxon>
        <taxon>Alcaligenaceae</taxon>
        <taxon>Castellaniella</taxon>
    </lineage>
</organism>
<feature type="compositionally biased region" description="Basic residues" evidence="1">
    <location>
        <begin position="20"/>
        <end position="33"/>
    </location>
</feature>
<sequence>MSQAIAQLVMLTLNPQIARRIRRTKFRPPKPPRVKPEPKPKRPVGRPRMPDEKWAQIKRLAEDPALSCNQIARAVGVAYSTVTKYRRENGLIGPGSPGAKLVQGVGLRIR</sequence>
<evidence type="ECO:0000313" key="3">
    <source>
        <dbReference type="EMBL" id="GAA0237494.1"/>
    </source>
</evidence>
<keyword evidence="4" id="KW-1185">Reference proteome</keyword>